<dbReference type="Gene3D" id="3.40.50.12090">
    <property type="match status" value="1"/>
</dbReference>
<dbReference type="InterPro" id="IPR015020">
    <property type="entry name" value="Rv2525c-like_Glyco_Hydro-like"/>
</dbReference>
<name>A0A2U3LH58_9FIRM</name>
<proteinExistence type="predicted"/>
<accession>A0A2U3LH58</accession>
<dbReference type="Proteomes" id="UP000238916">
    <property type="component" value="Unassembled WGS sequence"/>
</dbReference>
<evidence type="ECO:0000259" key="1">
    <source>
        <dbReference type="Pfam" id="PF08924"/>
    </source>
</evidence>
<organism evidence="2 3">
    <name type="scientific">Candidatus Desulfosporosinus infrequens</name>
    <dbReference type="NCBI Taxonomy" id="2043169"/>
    <lineage>
        <taxon>Bacteria</taxon>
        <taxon>Bacillati</taxon>
        <taxon>Bacillota</taxon>
        <taxon>Clostridia</taxon>
        <taxon>Eubacteriales</taxon>
        <taxon>Desulfitobacteriaceae</taxon>
        <taxon>Desulfosporosinus</taxon>
    </lineage>
</organism>
<dbReference type="OrthoDB" id="1795295at2"/>
<protein>
    <recommendedName>
        <fullName evidence="1">Rv2525c-like glycoside hydrolase-like domain-containing protein</fullName>
    </recommendedName>
</protein>
<dbReference type="EMBL" id="OMOF01000445">
    <property type="protein sequence ID" value="SPF51233.1"/>
    <property type="molecule type" value="Genomic_DNA"/>
</dbReference>
<reference evidence="3" key="1">
    <citation type="submission" date="2018-02" db="EMBL/GenBank/DDBJ databases">
        <authorList>
            <person name="Hausmann B."/>
        </authorList>
    </citation>
    <scope>NUCLEOTIDE SEQUENCE [LARGE SCALE GENOMIC DNA]</scope>
    <source>
        <strain evidence="3">Peat soil MAG SbF1</strain>
    </source>
</reference>
<gene>
    <name evidence="2" type="ORF">SBF1_50117</name>
</gene>
<dbReference type="InterPro" id="IPR017853">
    <property type="entry name" value="GH"/>
</dbReference>
<sequence length="267" mass="28146">MEAIDCAATLTAAIVTVLKADGVVAVGRYLTGDYALTPTELTAIHNASLSVFLIFETNPTTASYFTYNQGISDAAQAITAAVNLRAPNGIAIYFTVDFDAQSTDMGAIVDYFQGVGDGLGSKYLLGVYGSYAVMQALDVDRYWQTYAWSGGEIHEGNDIYQYQNDTQIAGISVDLNEINYGSGCWPEIGGSMNYLVLYYGDADLPIAADLALKLNCPIVQASFATPALLAMATTKYQVGGSSAPSGVALLAGADRWATMKAVLGVVG</sequence>
<evidence type="ECO:0000313" key="3">
    <source>
        <dbReference type="Proteomes" id="UP000238916"/>
    </source>
</evidence>
<feature type="domain" description="Rv2525c-like glycoside hydrolase-like" evidence="1">
    <location>
        <begin position="18"/>
        <end position="176"/>
    </location>
</feature>
<dbReference type="Gene3D" id="3.20.20.80">
    <property type="entry name" value="Glycosidases"/>
    <property type="match status" value="1"/>
</dbReference>
<dbReference type="SUPFAM" id="SSF51445">
    <property type="entry name" value="(Trans)glycosidases"/>
    <property type="match status" value="1"/>
</dbReference>
<dbReference type="Pfam" id="PF08924">
    <property type="entry name" value="Rv2525c_GlyHyd-like"/>
    <property type="match status" value="1"/>
</dbReference>
<evidence type="ECO:0000313" key="2">
    <source>
        <dbReference type="EMBL" id="SPF51233.1"/>
    </source>
</evidence>
<dbReference type="AlphaFoldDB" id="A0A2U3LH58"/>